<dbReference type="PANTHER" id="PTHR38765">
    <property type="entry name" value="DUF484 DOMAIN-CONTAINING PROTEIN"/>
    <property type="match status" value="1"/>
</dbReference>
<organism evidence="1">
    <name type="scientific">marine metagenome</name>
    <dbReference type="NCBI Taxonomy" id="408172"/>
    <lineage>
        <taxon>unclassified sequences</taxon>
        <taxon>metagenomes</taxon>
        <taxon>ecological metagenomes</taxon>
    </lineage>
</organism>
<evidence type="ECO:0000313" key="1">
    <source>
        <dbReference type="EMBL" id="SUZ56136.1"/>
    </source>
</evidence>
<evidence type="ECO:0008006" key="2">
    <source>
        <dbReference type="Google" id="ProtNLM"/>
    </source>
</evidence>
<reference evidence="1" key="1">
    <citation type="submission" date="2018-05" db="EMBL/GenBank/DDBJ databases">
        <authorList>
            <person name="Lanie J.A."/>
            <person name="Ng W.-L."/>
            <person name="Kazmierczak K.M."/>
            <person name="Andrzejewski T.M."/>
            <person name="Davidsen T.M."/>
            <person name="Wayne K.J."/>
            <person name="Tettelin H."/>
            <person name="Glass J.I."/>
            <person name="Rusch D."/>
            <person name="Podicherti R."/>
            <person name="Tsui H.-C.T."/>
            <person name="Winkler M.E."/>
        </authorList>
    </citation>
    <scope>NUCLEOTIDE SEQUENCE</scope>
</reference>
<proteinExistence type="predicted"/>
<name>A0A381NNF2_9ZZZZ</name>
<sequence>MELLANAKNNDDIFILTKKLVLDLIDASDIEEITSLLEKRFKKDFGADKSRLIFFTKSNKNIPKGRIKNPAESADKLADFMKPGELFCGEVKPDITKFIFNDETFVKEVALIPLTSNSLKGMIALGSTQQGKYTENKDTLFLDFVAEVVSGLIDNHNS</sequence>
<dbReference type="InterPro" id="IPR007435">
    <property type="entry name" value="DUF484"/>
</dbReference>
<dbReference type="EMBL" id="UINC01000482">
    <property type="protein sequence ID" value="SUZ56136.1"/>
    <property type="molecule type" value="Genomic_DNA"/>
</dbReference>
<dbReference type="Pfam" id="PF04340">
    <property type="entry name" value="DUF484"/>
    <property type="match status" value="1"/>
</dbReference>
<protein>
    <recommendedName>
        <fullName evidence="2">GAF domain-containing protein</fullName>
    </recommendedName>
</protein>
<dbReference type="Gene3D" id="3.30.450.40">
    <property type="match status" value="1"/>
</dbReference>
<accession>A0A381NNF2</accession>
<gene>
    <name evidence="1" type="ORF">METZ01_LOCUS8990</name>
</gene>
<dbReference type="AlphaFoldDB" id="A0A381NNF2"/>
<dbReference type="InterPro" id="IPR029016">
    <property type="entry name" value="GAF-like_dom_sf"/>
</dbReference>
<dbReference type="PANTHER" id="PTHR38765:SF1">
    <property type="entry name" value="DUF484 DOMAIN-CONTAINING PROTEIN"/>
    <property type="match status" value="1"/>
</dbReference>